<evidence type="ECO:0000259" key="2">
    <source>
        <dbReference type="Pfam" id="PF01883"/>
    </source>
</evidence>
<dbReference type="EMBL" id="PDEQ01000003">
    <property type="protein sequence ID" value="PEN13955.1"/>
    <property type="molecule type" value="Genomic_DNA"/>
</dbReference>
<dbReference type="OrthoDB" id="9805360at2"/>
<dbReference type="PANTHER" id="PTHR42831:SF1">
    <property type="entry name" value="FE-S PROTEIN MATURATION AUXILIARY FACTOR YITW"/>
    <property type="match status" value="1"/>
</dbReference>
<feature type="compositionally biased region" description="Basic and acidic residues" evidence="1">
    <location>
        <begin position="10"/>
        <end position="24"/>
    </location>
</feature>
<proteinExistence type="predicted"/>
<name>A0A2A8CZ39_9BACT</name>
<dbReference type="Proteomes" id="UP000220102">
    <property type="component" value="Unassembled WGS sequence"/>
</dbReference>
<keyword evidence="4" id="KW-1185">Reference proteome</keyword>
<feature type="domain" description="MIP18 family-like" evidence="2">
    <location>
        <begin position="40"/>
        <end position="109"/>
    </location>
</feature>
<gene>
    <name evidence="3" type="ORF">CRI94_07835</name>
</gene>
<dbReference type="Pfam" id="PF01883">
    <property type="entry name" value="FeS_assembly_P"/>
    <property type="match status" value="1"/>
</dbReference>
<feature type="region of interest" description="Disordered" evidence="1">
    <location>
        <begin position="1"/>
        <end position="36"/>
    </location>
</feature>
<dbReference type="AlphaFoldDB" id="A0A2A8CZ39"/>
<dbReference type="InterPro" id="IPR002744">
    <property type="entry name" value="MIP18-like"/>
</dbReference>
<evidence type="ECO:0000313" key="3">
    <source>
        <dbReference type="EMBL" id="PEN13955.1"/>
    </source>
</evidence>
<dbReference type="Gene3D" id="3.30.300.130">
    <property type="entry name" value="Fe-S cluster assembly (FSCA)"/>
    <property type="match status" value="1"/>
</dbReference>
<protein>
    <submittedName>
        <fullName evidence="3">SUF system Fe-S cluster assembly protein</fullName>
    </submittedName>
</protein>
<dbReference type="InterPro" id="IPR034904">
    <property type="entry name" value="FSCA_dom_sf"/>
</dbReference>
<evidence type="ECO:0000313" key="4">
    <source>
        <dbReference type="Proteomes" id="UP000220102"/>
    </source>
</evidence>
<evidence type="ECO:0000256" key="1">
    <source>
        <dbReference type="SAM" id="MobiDB-lite"/>
    </source>
</evidence>
<dbReference type="PANTHER" id="PTHR42831">
    <property type="entry name" value="FE-S PROTEIN MATURATION AUXILIARY FACTOR YITW"/>
    <property type="match status" value="1"/>
</dbReference>
<accession>A0A2A8CZ39</accession>
<dbReference type="SUPFAM" id="SSF117916">
    <property type="entry name" value="Fe-S cluster assembly (FSCA) domain-like"/>
    <property type="match status" value="1"/>
</dbReference>
<dbReference type="InterPro" id="IPR052339">
    <property type="entry name" value="Fe-S_Maturation_MIP18"/>
</dbReference>
<comment type="caution">
    <text evidence="3">The sequence shown here is derived from an EMBL/GenBank/DDBJ whole genome shotgun (WGS) entry which is preliminary data.</text>
</comment>
<sequence>MVPPDTSDEAPDRSDENRELERPEIIPAHIQPEPESDLKRRIVENVKEIYDPEIPVNVYDLGLVFNIDVHEDNHVDVLMTLTAPNCPAAGILPGQVEDAVRMTEGVESVYLELTFDPPFTPDMMSEEAQLELGFM</sequence>
<reference evidence="3 4" key="1">
    <citation type="submission" date="2017-10" db="EMBL/GenBank/DDBJ databases">
        <title>Draft genome of Longibacter Salinarum.</title>
        <authorList>
            <person name="Goh K.M."/>
            <person name="Shamsir M.S."/>
            <person name="Lim S.W."/>
        </authorList>
    </citation>
    <scope>NUCLEOTIDE SEQUENCE [LARGE SCALE GENOMIC DNA]</scope>
    <source>
        <strain evidence="3 4">KCTC 52045</strain>
    </source>
</reference>
<organism evidence="3 4">
    <name type="scientific">Longibacter salinarum</name>
    <dbReference type="NCBI Taxonomy" id="1850348"/>
    <lineage>
        <taxon>Bacteria</taxon>
        <taxon>Pseudomonadati</taxon>
        <taxon>Rhodothermota</taxon>
        <taxon>Rhodothermia</taxon>
        <taxon>Rhodothermales</taxon>
        <taxon>Salisaetaceae</taxon>
        <taxon>Longibacter</taxon>
    </lineage>
</organism>